<dbReference type="Pfam" id="PF03466">
    <property type="entry name" value="LysR_substrate"/>
    <property type="match status" value="1"/>
</dbReference>
<proteinExistence type="predicted"/>
<keyword evidence="3" id="KW-1185">Reference proteome</keyword>
<reference evidence="3" key="1">
    <citation type="journal article" date="2019" name="Int. J. Syst. Evol. Microbiol.">
        <title>The Global Catalogue of Microorganisms (GCM) 10K type strain sequencing project: providing services to taxonomists for standard genome sequencing and annotation.</title>
        <authorList>
            <consortium name="The Broad Institute Genomics Platform"/>
            <consortium name="The Broad Institute Genome Sequencing Center for Infectious Disease"/>
            <person name="Wu L."/>
            <person name="Ma J."/>
        </authorList>
    </citation>
    <scope>NUCLEOTIDE SEQUENCE [LARGE SCALE GENOMIC DNA]</scope>
    <source>
        <strain evidence="3">WYCCWR 12678</strain>
    </source>
</reference>
<feature type="domain" description="LysR substrate-binding" evidence="1">
    <location>
        <begin position="2"/>
        <end position="106"/>
    </location>
</feature>
<gene>
    <name evidence="2" type="ORF">ACFO8Q_02230</name>
</gene>
<evidence type="ECO:0000313" key="2">
    <source>
        <dbReference type="EMBL" id="MFC4766218.1"/>
    </source>
</evidence>
<dbReference type="Proteomes" id="UP001596002">
    <property type="component" value="Unassembled WGS sequence"/>
</dbReference>
<dbReference type="Gene3D" id="3.40.190.290">
    <property type="match status" value="1"/>
</dbReference>
<organism evidence="2 3">
    <name type="scientific">Effusibacillus consociatus</name>
    <dbReference type="NCBI Taxonomy" id="1117041"/>
    <lineage>
        <taxon>Bacteria</taxon>
        <taxon>Bacillati</taxon>
        <taxon>Bacillota</taxon>
        <taxon>Bacilli</taxon>
        <taxon>Bacillales</taxon>
        <taxon>Alicyclobacillaceae</taxon>
        <taxon>Effusibacillus</taxon>
    </lineage>
</organism>
<dbReference type="InterPro" id="IPR050950">
    <property type="entry name" value="HTH-type_LysR_regulators"/>
</dbReference>
<dbReference type="EMBL" id="JBHSHC010000014">
    <property type="protein sequence ID" value="MFC4766218.1"/>
    <property type="molecule type" value="Genomic_DNA"/>
</dbReference>
<evidence type="ECO:0000259" key="1">
    <source>
        <dbReference type="Pfam" id="PF03466"/>
    </source>
</evidence>
<protein>
    <submittedName>
        <fullName evidence="2">LysR family transcriptional regulator substrate-binding protein</fullName>
    </submittedName>
</protein>
<dbReference type="PANTHER" id="PTHR30419">
    <property type="entry name" value="HTH-TYPE TRANSCRIPTIONAL REGULATOR YBHD"/>
    <property type="match status" value="1"/>
</dbReference>
<dbReference type="RefSeq" id="WP_380023982.1">
    <property type="nucleotide sequence ID" value="NZ_JBHSHC010000014.1"/>
</dbReference>
<accession>A0ABV9PX62</accession>
<name>A0ABV9PX62_9BACL</name>
<dbReference type="SUPFAM" id="SSF53850">
    <property type="entry name" value="Periplasmic binding protein-like II"/>
    <property type="match status" value="1"/>
</dbReference>
<dbReference type="CDD" id="cd05466">
    <property type="entry name" value="PBP2_LTTR_substrate"/>
    <property type="match status" value="1"/>
</dbReference>
<sequence length="109" mass="12030">MKGERLILTGRNCAYRRKLEKILWERGNNVIPVIQTGSVEAVKQMVQKGLGIGIVPLAVTNPLPPGTVVKAAHDLELDVTIGLLQRRNEYVSRAMESLINSLQNSLQQA</sequence>
<dbReference type="InterPro" id="IPR005119">
    <property type="entry name" value="LysR_subst-bd"/>
</dbReference>
<comment type="caution">
    <text evidence="2">The sequence shown here is derived from an EMBL/GenBank/DDBJ whole genome shotgun (WGS) entry which is preliminary data.</text>
</comment>
<evidence type="ECO:0000313" key="3">
    <source>
        <dbReference type="Proteomes" id="UP001596002"/>
    </source>
</evidence>